<organism evidence="1 2">
    <name type="scientific">Acinetobacter colistiniresistens</name>
    <dbReference type="NCBI Taxonomy" id="280145"/>
    <lineage>
        <taxon>Bacteria</taxon>
        <taxon>Pseudomonadati</taxon>
        <taxon>Pseudomonadota</taxon>
        <taxon>Gammaproteobacteria</taxon>
        <taxon>Moraxellales</taxon>
        <taxon>Moraxellaceae</taxon>
        <taxon>Acinetobacter</taxon>
    </lineage>
</organism>
<name>A0A558EXJ6_9GAMM</name>
<proteinExistence type="predicted"/>
<dbReference type="AlphaFoldDB" id="A0A558EXJ6"/>
<dbReference type="RefSeq" id="WP_119054994.1">
    <property type="nucleotide sequence ID" value="NZ_BHGD02000035.1"/>
</dbReference>
<dbReference type="EMBL" id="VMTP01000099">
    <property type="protein sequence ID" value="TVT77639.1"/>
    <property type="molecule type" value="Genomic_DNA"/>
</dbReference>
<dbReference type="Proteomes" id="UP000316981">
    <property type="component" value="Unassembled WGS sequence"/>
</dbReference>
<gene>
    <name evidence="1" type="ORF">FPV60_18605</name>
</gene>
<evidence type="ECO:0000313" key="1">
    <source>
        <dbReference type="EMBL" id="TVT77639.1"/>
    </source>
</evidence>
<accession>A0A558EXJ6</accession>
<reference evidence="1 2" key="1">
    <citation type="submission" date="2019-07" db="EMBL/GenBank/DDBJ databases">
        <title>Draft Genome Sequence of the first blaOXA-58-Harboring Acinetobacter colistiniresistens clinical isolate from Brazil.</title>
        <authorList>
            <person name="Favaro L.S."/>
            <person name="Paula-Petroli S.B."/>
            <person name="Moura C.F."/>
            <person name="Tognim M.C.B."/>
            <person name="Venancio E.J."/>
            <person name="Yamada-Ogatta S.F."/>
            <person name="Carrara-Marroni F.E."/>
        </authorList>
    </citation>
    <scope>NUCLEOTIDE SEQUENCE [LARGE SCALE GENOMIC DNA]</scope>
    <source>
        <strain evidence="1 2">DL</strain>
    </source>
</reference>
<evidence type="ECO:0000313" key="2">
    <source>
        <dbReference type="Proteomes" id="UP000316981"/>
    </source>
</evidence>
<sequence>MTNIPNQETADKSIGFRPGNAVVIKTPIEFVDRTIDTDEIFIVLKVKASGITILTDGRIVTVASTEIRLATKAEREAKKRLIQGVV</sequence>
<protein>
    <submittedName>
        <fullName evidence="1">Uncharacterized protein</fullName>
    </submittedName>
</protein>
<comment type="caution">
    <text evidence="1">The sequence shown here is derived from an EMBL/GenBank/DDBJ whole genome shotgun (WGS) entry which is preliminary data.</text>
</comment>